<evidence type="ECO:0000256" key="4">
    <source>
        <dbReference type="SAM" id="MobiDB-lite"/>
    </source>
</evidence>
<dbReference type="GO" id="GO:0006508">
    <property type="term" value="P:proteolysis"/>
    <property type="evidence" value="ECO:0007669"/>
    <property type="project" value="UniProtKB-KW"/>
</dbReference>
<dbReference type="InterPro" id="IPR002884">
    <property type="entry name" value="P_dom"/>
</dbReference>
<dbReference type="GO" id="GO:0004252">
    <property type="term" value="F:serine-type endopeptidase activity"/>
    <property type="evidence" value="ECO:0007669"/>
    <property type="project" value="InterPro"/>
</dbReference>
<evidence type="ECO:0000259" key="5">
    <source>
        <dbReference type="PROSITE" id="PS51829"/>
    </source>
</evidence>
<keyword evidence="3" id="KW-0378">Hydrolase</keyword>
<dbReference type="Proteomes" id="UP000291343">
    <property type="component" value="Unassembled WGS sequence"/>
</dbReference>
<feature type="compositionally biased region" description="Acidic residues" evidence="4">
    <location>
        <begin position="166"/>
        <end position="175"/>
    </location>
</feature>
<comment type="caution">
    <text evidence="6">The sequence shown here is derived from an EMBL/GenBank/DDBJ whole genome shotgun (WGS) entry which is preliminary data.</text>
</comment>
<dbReference type="InParanoid" id="A0A482X6K9"/>
<proteinExistence type="inferred from homology"/>
<dbReference type="AlphaFoldDB" id="A0A482X6K9"/>
<evidence type="ECO:0000313" key="6">
    <source>
        <dbReference type="EMBL" id="RZF41128.1"/>
    </source>
</evidence>
<dbReference type="Pfam" id="PF01483">
    <property type="entry name" value="P_proprotein"/>
    <property type="match status" value="1"/>
</dbReference>
<evidence type="ECO:0000313" key="7">
    <source>
        <dbReference type="Proteomes" id="UP000291343"/>
    </source>
</evidence>
<evidence type="ECO:0000256" key="1">
    <source>
        <dbReference type="ARBA" id="ARBA00005325"/>
    </source>
</evidence>
<dbReference type="InterPro" id="IPR008979">
    <property type="entry name" value="Galactose-bd-like_sf"/>
</dbReference>
<protein>
    <recommendedName>
        <fullName evidence="5">P/Homo B domain-containing protein</fullName>
    </recommendedName>
</protein>
<dbReference type="OrthoDB" id="300641at2759"/>
<name>A0A482X6K9_LAOST</name>
<dbReference type="EMBL" id="QKKF02017212">
    <property type="protein sequence ID" value="RZF41128.1"/>
    <property type="molecule type" value="Genomic_DNA"/>
</dbReference>
<dbReference type="PROSITE" id="PS51829">
    <property type="entry name" value="P_HOMO_B"/>
    <property type="match status" value="1"/>
</dbReference>
<sequence length="390" mass="44955">METRPHDNSTHGLKDWTLTSVHQWGEAGNGVWTVKVGAKVMPDTLDLVKDKLKHSSSHLGGMRYGQHRQSHLDGSKEYNRQFGSDPQVNMDDLDKYGSMRLNGQGHDQQLGSDPEVNMDDLKKYGNMRLNSQGHDQELGSDPEVNMNDLEKYGSTRLNSQGPDQELGSDPEVNMDDLEKYGSTRLNSQGHDQELGSDPEVNMDDLQPKYGREHLTRKGHDQQLGSDLEVNMDDLQPKYRREHLTRKGHDQQLGSNLEVNMNDLDKKYRSMYFNGHDNEDINLEKDLVDLGFDLDISEGDVNGPPRPRGQNFRYGHLRRLERSQQHDDHIDYGKVNLFEHQGQVDSVKILLHGTREMPDHYKNGRRGYSTYRHQRDEDGANEKRERVKRRF</sequence>
<feature type="domain" description="P/Homo B" evidence="5">
    <location>
        <begin position="1"/>
        <end position="69"/>
    </location>
</feature>
<feature type="region of interest" description="Disordered" evidence="4">
    <location>
        <begin position="56"/>
        <end position="205"/>
    </location>
</feature>
<dbReference type="SUPFAM" id="SSF49785">
    <property type="entry name" value="Galactose-binding domain-like"/>
    <property type="match status" value="1"/>
</dbReference>
<organism evidence="6 7">
    <name type="scientific">Laodelphax striatellus</name>
    <name type="common">Small brown planthopper</name>
    <name type="synonym">Delphax striatella</name>
    <dbReference type="NCBI Taxonomy" id="195883"/>
    <lineage>
        <taxon>Eukaryota</taxon>
        <taxon>Metazoa</taxon>
        <taxon>Ecdysozoa</taxon>
        <taxon>Arthropoda</taxon>
        <taxon>Hexapoda</taxon>
        <taxon>Insecta</taxon>
        <taxon>Pterygota</taxon>
        <taxon>Neoptera</taxon>
        <taxon>Paraneoptera</taxon>
        <taxon>Hemiptera</taxon>
        <taxon>Auchenorrhyncha</taxon>
        <taxon>Fulgoroidea</taxon>
        <taxon>Delphacidae</taxon>
        <taxon>Criomorphinae</taxon>
        <taxon>Laodelphax</taxon>
    </lineage>
</organism>
<accession>A0A482X6K9</accession>
<reference evidence="6 7" key="1">
    <citation type="journal article" date="2017" name="Gigascience">
        <title>Genome sequence of the small brown planthopper, Laodelphax striatellus.</title>
        <authorList>
            <person name="Zhu J."/>
            <person name="Jiang F."/>
            <person name="Wang X."/>
            <person name="Yang P."/>
            <person name="Bao Y."/>
            <person name="Zhao W."/>
            <person name="Wang W."/>
            <person name="Lu H."/>
            <person name="Wang Q."/>
            <person name="Cui N."/>
            <person name="Li J."/>
            <person name="Chen X."/>
            <person name="Luo L."/>
            <person name="Yu J."/>
            <person name="Kang L."/>
            <person name="Cui F."/>
        </authorList>
    </citation>
    <scope>NUCLEOTIDE SEQUENCE [LARGE SCALE GENOMIC DNA]</scope>
    <source>
        <strain evidence="6">Lst14</strain>
    </source>
</reference>
<gene>
    <name evidence="6" type="ORF">LSTR_LSTR013893</name>
</gene>
<feature type="compositionally biased region" description="Basic and acidic residues" evidence="4">
    <location>
        <begin position="70"/>
        <end position="79"/>
    </location>
</feature>
<keyword evidence="7" id="KW-1185">Reference proteome</keyword>
<evidence type="ECO:0000256" key="2">
    <source>
        <dbReference type="ARBA" id="ARBA00022670"/>
    </source>
</evidence>
<dbReference type="Gene3D" id="2.60.120.260">
    <property type="entry name" value="Galactose-binding domain-like"/>
    <property type="match status" value="1"/>
</dbReference>
<feature type="region of interest" description="Disordered" evidence="4">
    <location>
        <begin position="356"/>
        <end position="390"/>
    </location>
</feature>
<keyword evidence="2" id="KW-0645">Protease</keyword>
<comment type="similarity">
    <text evidence="1">Belongs to the peptidase S8 family. Furin subfamily.</text>
</comment>
<evidence type="ECO:0000256" key="3">
    <source>
        <dbReference type="ARBA" id="ARBA00022801"/>
    </source>
</evidence>
<feature type="compositionally biased region" description="Basic and acidic residues" evidence="4">
    <location>
        <begin position="372"/>
        <end position="384"/>
    </location>
</feature>